<reference evidence="1 2" key="1">
    <citation type="journal article" date="2017" name="Plant Biotechnol. J.">
        <title>A comprehensive draft genome sequence for lupin (Lupinus angustifolius), an emerging health food: insights into plant-microbe interactions and legume evolution.</title>
        <authorList>
            <person name="Hane J.K."/>
            <person name="Ming Y."/>
            <person name="Kamphuis L.G."/>
            <person name="Nelson M.N."/>
            <person name="Garg G."/>
            <person name="Atkins C.A."/>
            <person name="Bayer P.E."/>
            <person name="Bravo A."/>
            <person name="Bringans S."/>
            <person name="Cannon S."/>
            <person name="Edwards D."/>
            <person name="Foley R."/>
            <person name="Gao L.L."/>
            <person name="Harrison M.J."/>
            <person name="Huang W."/>
            <person name="Hurgobin B."/>
            <person name="Li S."/>
            <person name="Liu C.W."/>
            <person name="McGrath A."/>
            <person name="Morahan G."/>
            <person name="Murray J."/>
            <person name="Weller J."/>
            <person name="Jian J."/>
            <person name="Singh K.B."/>
        </authorList>
    </citation>
    <scope>NUCLEOTIDE SEQUENCE [LARGE SCALE GENOMIC DNA]</scope>
    <source>
        <strain evidence="2">cv. Tanjil</strain>
        <tissue evidence="1">Whole plant</tissue>
    </source>
</reference>
<name>A0A1J7GSB9_LUPAN</name>
<proteinExistence type="predicted"/>
<dbReference type="AlphaFoldDB" id="A0A1J7GSB9"/>
<keyword evidence="2" id="KW-1185">Reference proteome</keyword>
<gene>
    <name evidence="1" type="ORF">TanjilG_16457</name>
</gene>
<sequence>MIDLGMLTYPYVSPACEISGRGCGAQGIPNIPKCENHSMGEEGDHWNRRSCG</sequence>
<organism evidence="1 2">
    <name type="scientific">Lupinus angustifolius</name>
    <name type="common">Narrow-leaved blue lupine</name>
    <dbReference type="NCBI Taxonomy" id="3871"/>
    <lineage>
        <taxon>Eukaryota</taxon>
        <taxon>Viridiplantae</taxon>
        <taxon>Streptophyta</taxon>
        <taxon>Embryophyta</taxon>
        <taxon>Tracheophyta</taxon>
        <taxon>Spermatophyta</taxon>
        <taxon>Magnoliopsida</taxon>
        <taxon>eudicotyledons</taxon>
        <taxon>Gunneridae</taxon>
        <taxon>Pentapetalae</taxon>
        <taxon>rosids</taxon>
        <taxon>fabids</taxon>
        <taxon>Fabales</taxon>
        <taxon>Fabaceae</taxon>
        <taxon>Papilionoideae</taxon>
        <taxon>50 kb inversion clade</taxon>
        <taxon>genistoids sensu lato</taxon>
        <taxon>core genistoids</taxon>
        <taxon>Genisteae</taxon>
        <taxon>Lupinus</taxon>
    </lineage>
</organism>
<evidence type="ECO:0000313" key="2">
    <source>
        <dbReference type="Proteomes" id="UP000188354"/>
    </source>
</evidence>
<evidence type="ECO:0000313" key="1">
    <source>
        <dbReference type="EMBL" id="OIW03308.1"/>
    </source>
</evidence>
<dbReference type="Gramene" id="OIW03308">
    <property type="protein sequence ID" value="OIW03308"/>
    <property type="gene ID" value="TanjilG_16457"/>
</dbReference>
<accession>A0A1J7GSB9</accession>
<dbReference type="EMBL" id="CM007370">
    <property type="protein sequence ID" value="OIW03308.1"/>
    <property type="molecule type" value="Genomic_DNA"/>
</dbReference>
<protein>
    <submittedName>
        <fullName evidence="1">Uncharacterized protein</fullName>
    </submittedName>
</protein>
<dbReference type="Proteomes" id="UP000188354">
    <property type="component" value="Chromosome LG10"/>
</dbReference>